<dbReference type="EMBL" id="MOMC01000166">
    <property type="protein sequence ID" value="ONH21737.1"/>
    <property type="molecule type" value="Genomic_DNA"/>
</dbReference>
<evidence type="ECO:0008006" key="4">
    <source>
        <dbReference type="Google" id="ProtNLM"/>
    </source>
</evidence>
<dbReference type="InterPro" id="IPR052736">
    <property type="entry name" value="Stf3_sulfotransferase"/>
</dbReference>
<dbReference type="Pfam" id="PF13469">
    <property type="entry name" value="Sulfotransfer_3"/>
    <property type="match status" value="1"/>
</dbReference>
<gene>
    <name evidence="2" type="ORF">BL253_38035</name>
    <name evidence="1" type="ORF">BL253_38135</name>
</gene>
<dbReference type="SUPFAM" id="SSF52540">
    <property type="entry name" value="P-loop containing nucleoside triphosphate hydrolases"/>
    <property type="match status" value="1"/>
</dbReference>
<dbReference type="AlphaFoldDB" id="A0A1V2I0T4"/>
<sequence length="221" mass="24715">MDALRGDADLNGIGAAFAGRELKQQLVNRLKIVAYSKANPAVTKADVVPPVVIVGHGRTGTTILHDLMAQDPATRVPLTWEVERPYPPPETATYDTDPRIDAVDMRLAAIGQVMPELQGMHPMGARLAQECVCITNADFRSTLFGTEYRVPSYMTWLLDTADMAPAYRWHRQFLQHLQARHPAHRWVLKSPGHIWSLGELLAEYPEALLIQTHRDPRAPAR</sequence>
<protein>
    <recommendedName>
        <fullName evidence="4">Sulfotransferase family protein</fullName>
    </recommendedName>
</protein>
<dbReference type="EMBL" id="MOMC01000156">
    <property type="protein sequence ID" value="ONH21751.1"/>
    <property type="molecule type" value="Genomic_DNA"/>
</dbReference>
<dbReference type="Gene3D" id="3.40.50.300">
    <property type="entry name" value="P-loop containing nucleotide triphosphate hydrolases"/>
    <property type="match status" value="1"/>
</dbReference>
<evidence type="ECO:0000313" key="3">
    <source>
        <dbReference type="Proteomes" id="UP000188929"/>
    </source>
</evidence>
<dbReference type="PANTHER" id="PTHR36451:SF1">
    <property type="entry name" value="OMEGA-HYDROXY-BETA-DIHYDROMENAQUINONE-9 SULFOTRANSFERASE STF3"/>
    <property type="match status" value="1"/>
</dbReference>
<proteinExistence type="predicted"/>
<evidence type="ECO:0000313" key="1">
    <source>
        <dbReference type="EMBL" id="ONH21737.1"/>
    </source>
</evidence>
<evidence type="ECO:0000313" key="2">
    <source>
        <dbReference type="EMBL" id="ONH21751.1"/>
    </source>
</evidence>
<dbReference type="STRING" id="1834516.BL253_38035"/>
<reference evidence="3" key="1">
    <citation type="submission" date="2016-10" db="EMBL/GenBank/DDBJ databases">
        <title>Frankia sp. NRRL B-16386 Genome sequencing.</title>
        <authorList>
            <person name="Ghodhbane-Gtari F."/>
            <person name="Swanson E."/>
            <person name="Gueddou A."/>
            <person name="Hezbri K."/>
            <person name="Ktari K."/>
            <person name="Nouioui I."/>
            <person name="Morris K."/>
            <person name="Simpson S."/>
            <person name="Abebe-Akele F."/>
            <person name="Thomas K."/>
            <person name="Gtari M."/>
            <person name="Tisa L.S."/>
        </authorList>
    </citation>
    <scope>NUCLEOTIDE SEQUENCE [LARGE SCALE GENOMIC DNA]</scope>
    <source>
        <strain evidence="3">NRRL B-16386</strain>
    </source>
</reference>
<organism evidence="2 3">
    <name type="scientific">Pseudofrankia asymbiotica</name>
    <dbReference type="NCBI Taxonomy" id="1834516"/>
    <lineage>
        <taxon>Bacteria</taxon>
        <taxon>Bacillati</taxon>
        <taxon>Actinomycetota</taxon>
        <taxon>Actinomycetes</taxon>
        <taxon>Frankiales</taxon>
        <taxon>Frankiaceae</taxon>
        <taxon>Pseudofrankia</taxon>
    </lineage>
</organism>
<comment type="caution">
    <text evidence="2">The sequence shown here is derived from an EMBL/GenBank/DDBJ whole genome shotgun (WGS) entry which is preliminary data.</text>
</comment>
<reference evidence="2" key="2">
    <citation type="journal article" date="2017" name="Genome Announc.">
        <title>Permanent Draft Genome Sequences of Three Frankia sp. Strains That Are Atypical, Noninfective, Ineffective Isolates.</title>
        <authorList>
            <person name="Gueddou A."/>
            <person name="Swanson E."/>
            <person name="Ktari A."/>
            <person name="Nouioui I."/>
            <person name="Hezbri K."/>
            <person name="Ghodhbane-Gtari F."/>
            <person name="Simpson S."/>
            <person name="Morris K."/>
            <person name="Thomas W.K."/>
            <person name="Sen A."/>
            <person name="Gtari M."/>
            <person name="Tisa L.S."/>
        </authorList>
    </citation>
    <scope>NUCLEOTIDE SEQUENCE</scope>
    <source>
        <strain evidence="2">NRRL B-16386</strain>
    </source>
</reference>
<dbReference type="InterPro" id="IPR027417">
    <property type="entry name" value="P-loop_NTPase"/>
</dbReference>
<accession>A0A1V2I0T4</accession>
<name>A0A1V2I0T4_9ACTN</name>
<keyword evidence="3" id="KW-1185">Reference proteome</keyword>
<dbReference type="PANTHER" id="PTHR36451">
    <property type="entry name" value="PAPS-DEPENDENT SULFOTRANSFERASE STF3"/>
    <property type="match status" value="1"/>
</dbReference>
<dbReference type="Proteomes" id="UP000188929">
    <property type="component" value="Unassembled WGS sequence"/>
</dbReference>